<protein>
    <submittedName>
        <fullName evidence="2">MBL fold metallo-hydrolase</fullName>
    </submittedName>
</protein>
<evidence type="ECO:0000313" key="2">
    <source>
        <dbReference type="EMBL" id="MFD2215444.1"/>
    </source>
</evidence>
<organism evidence="2 3">
    <name type="scientific">Metabacillus endolithicus</name>
    <dbReference type="NCBI Taxonomy" id="1535204"/>
    <lineage>
        <taxon>Bacteria</taxon>
        <taxon>Bacillati</taxon>
        <taxon>Bacillota</taxon>
        <taxon>Bacilli</taxon>
        <taxon>Bacillales</taxon>
        <taxon>Bacillaceae</taxon>
        <taxon>Metabacillus</taxon>
    </lineage>
</organism>
<sequence>MNFIQLNNSCYYFQGAVNIGYVRNGENGLLIDAGIDKQTMKKVLKRLQGDNLPVTHLFVTHAHSDHYGGAEHLQSTVDVYTYAPKLEAAMLRHPIIEPLYLFQGNKPLPEMRNKFLEGKPIRVDEEIEQATYPFGDIFFQCYSLPGHSINQHGLLIDKILYAADGYFAEEQLHKHKIPFIIDAKDTLESLHKLKSIDCVGAVPGHGLFEEDFVKTVDANISYHLKLMNSIKSVIQEHEAGIYHDELVAEICTKWDVGDLNVPSWMLFRTAVTAYVTMLVQENTTELLINNYRLMIRENKKSSH</sequence>
<proteinExistence type="predicted"/>
<feature type="domain" description="Metallo-beta-lactamase" evidence="1">
    <location>
        <begin position="16"/>
        <end position="205"/>
    </location>
</feature>
<keyword evidence="3" id="KW-1185">Reference proteome</keyword>
<dbReference type="CDD" id="cd07743">
    <property type="entry name" value="metallo-hydrolase-like_MBL-fold"/>
    <property type="match status" value="1"/>
</dbReference>
<gene>
    <name evidence="2" type="ORF">ACFSKK_17275</name>
</gene>
<dbReference type="InterPro" id="IPR001279">
    <property type="entry name" value="Metallo-B-lactamas"/>
</dbReference>
<dbReference type="Pfam" id="PF00753">
    <property type="entry name" value="Lactamase_B"/>
    <property type="match status" value="1"/>
</dbReference>
<dbReference type="RefSeq" id="WP_247340089.1">
    <property type="nucleotide sequence ID" value="NZ_CP095550.1"/>
</dbReference>
<dbReference type="Proteomes" id="UP001597318">
    <property type="component" value="Unassembled WGS sequence"/>
</dbReference>
<name>A0ABW5C0M2_9BACI</name>
<accession>A0ABW5C0M2</accession>
<dbReference type="PANTHER" id="PTHR42951:SF14">
    <property type="entry name" value="METALLO-BETA-LACTAMASE SUPERFAMILY PROTEIN"/>
    <property type="match status" value="1"/>
</dbReference>
<dbReference type="Gene3D" id="3.60.15.10">
    <property type="entry name" value="Ribonuclease Z/Hydroxyacylglutathione hydrolase-like"/>
    <property type="match status" value="1"/>
</dbReference>
<dbReference type="InterPro" id="IPR050855">
    <property type="entry name" value="NDM-1-like"/>
</dbReference>
<comment type="caution">
    <text evidence="2">The sequence shown here is derived from an EMBL/GenBank/DDBJ whole genome shotgun (WGS) entry which is preliminary data.</text>
</comment>
<evidence type="ECO:0000259" key="1">
    <source>
        <dbReference type="SMART" id="SM00849"/>
    </source>
</evidence>
<evidence type="ECO:0000313" key="3">
    <source>
        <dbReference type="Proteomes" id="UP001597318"/>
    </source>
</evidence>
<dbReference type="SMART" id="SM00849">
    <property type="entry name" value="Lactamase_B"/>
    <property type="match status" value="1"/>
</dbReference>
<dbReference type="InterPro" id="IPR036866">
    <property type="entry name" value="RibonucZ/Hydroxyglut_hydro"/>
</dbReference>
<reference evidence="3" key="1">
    <citation type="journal article" date="2019" name="Int. J. Syst. Evol. Microbiol.">
        <title>The Global Catalogue of Microorganisms (GCM) 10K type strain sequencing project: providing services to taxonomists for standard genome sequencing and annotation.</title>
        <authorList>
            <consortium name="The Broad Institute Genomics Platform"/>
            <consortium name="The Broad Institute Genome Sequencing Center for Infectious Disease"/>
            <person name="Wu L."/>
            <person name="Ma J."/>
        </authorList>
    </citation>
    <scope>NUCLEOTIDE SEQUENCE [LARGE SCALE GENOMIC DNA]</scope>
    <source>
        <strain evidence="3">CGMCC 1.15474</strain>
    </source>
</reference>
<dbReference type="SUPFAM" id="SSF56281">
    <property type="entry name" value="Metallo-hydrolase/oxidoreductase"/>
    <property type="match status" value="1"/>
</dbReference>
<dbReference type="PANTHER" id="PTHR42951">
    <property type="entry name" value="METALLO-BETA-LACTAMASE DOMAIN-CONTAINING"/>
    <property type="match status" value="1"/>
</dbReference>
<dbReference type="EMBL" id="JBHUIK010000004">
    <property type="protein sequence ID" value="MFD2215444.1"/>
    <property type="molecule type" value="Genomic_DNA"/>
</dbReference>